<dbReference type="GO" id="GO:0005886">
    <property type="term" value="C:plasma membrane"/>
    <property type="evidence" value="ECO:0007669"/>
    <property type="project" value="TreeGrafter"/>
</dbReference>
<dbReference type="Proteomes" id="UP000006272">
    <property type="component" value="Unassembled WGS sequence"/>
</dbReference>
<gene>
    <name evidence="2" type="ORF">B193_3226</name>
</gene>
<dbReference type="Gene3D" id="3.30.70.1320">
    <property type="entry name" value="Multidrug efflux transporter AcrB pore domain like"/>
    <property type="match status" value="1"/>
</dbReference>
<dbReference type="PANTHER" id="PTHR32063">
    <property type="match status" value="1"/>
</dbReference>
<dbReference type="Gene3D" id="3.30.2090.10">
    <property type="entry name" value="Multidrug efflux transporter AcrB TolC docking domain, DN and DC subdomains"/>
    <property type="match status" value="1"/>
</dbReference>
<reference evidence="2 3" key="1">
    <citation type="submission" date="2012-07" db="EMBL/GenBank/DDBJ databases">
        <title>Draft genome sequence of Desulfovibrio magneticus str. Maddingley MBC34 obtained from a metagenomic sequence of a methanogenic enrichment isolated from coal-seam formation water in Victoria, Australia.</title>
        <authorList>
            <person name="Greenfield P."/>
            <person name="Hendry P."/>
            <person name="Li D."/>
            <person name="Rosewarne C.P."/>
            <person name="Tran-Dinh N."/>
            <person name="Elbourne L.D.H."/>
            <person name="Paulsen I.T."/>
            <person name="Midgley D.J."/>
        </authorList>
    </citation>
    <scope>NUCLEOTIDE SEQUENCE [LARGE SCALE GENOMIC DNA]</scope>
    <source>
        <strain evidence="3">Maddingley MBC34</strain>
    </source>
</reference>
<dbReference type="FunFam" id="3.30.70.1430:FF:000001">
    <property type="entry name" value="Efflux pump membrane transporter"/>
    <property type="match status" value="1"/>
</dbReference>
<dbReference type="PRINTS" id="PR00702">
    <property type="entry name" value="ACRIFLAVINRP"/>
</dbReference>
<name>K6GAH2_9BACT</name>
<evidence type="ECO:0000313" key="2">
    <source>
        <dbReference type="EMBL" id="EKO38089.1"/>
    </source>
</evidence>
<organism evidence="2 3">
    <name type="scientific">Solidesulfovibrio magneticus str. Maddingley MBC34</name>
    <dbReference type="NCBI Taxonomy" id="1206767"/>
    <lineage>
        <taxon>Bacteria</taxon>
        <taxon>Pseudomonadati</taxon>
        <taxon>Thermodesulfobacteriota</taxon>
        <taxon>Desulfovibrionia</taxon>
        <taxon>Desulfovibrionales</taxon>
        <taxon>Desulfovibrionaceae</taxon>
        <taxon>Solidesulfovibrio</taxon>
    </lineage>
</organism>
<accession>K6GAH2</accession>
<keyword evidence="1" id="KW-0472">Membrane</keyword>
<keyword evidence="1" id="KW-1133">Transmembrane helix</keyword>
<dbReference type="AlphaFoldDB" id="K6GAH2"/>
<feature type="transmembrane region" description="Helical" evidence="1">
    <location>
        <begin position="341"/>
        <end position="360"/>
    </location>
</feature>
<dbReference type="InterPro" id="IPR027463">
    <property type="entry name" value="AcrB_DN_DC_subdom"/>
</dbReference>
<dbReference type="Gene3D" id="3.30.70.1430">
    <property type="entry name" value="Multidrug efflux transporter AcrB pore domain"/>
    <property type="match status" value="1"/>
</dbReference>
<proteinExistence type="predicted"/>
<comment type="caution">
    <text evidence="2">The sequence shown here is derived from an EMBL/GenBank/DDBJ whole genome shotgun (WGS) entry which is preliminary data.</text>
</comment>
<evidence type="ECO:0000313" key="3">
    <source>
        <dbReference type="Proteomes" id="UP000006272"/>
    </source>
</evidence>
<dbReference type="SUPFAM" id="SSF82714">
    <property type="entry name" value="Multidrug efflux transporter AcrB TolC docking domain, DN and DC subdomains"/>
    <property type="match status" value="1"/>
</dbReference>
<dbReference type="SUPFAM" id="SSF82693">
    <property type="entry name" value="Multidrug efflux transporter AcrB pore domain, PN1, PN2, PC1 and PC2 subdomains"/>
    <property type="match status" value="2"/>
</dbReference>
<dbReference type="GO" id="GO:0042910">
    <property type="term" value="F:xenobiotic transmembrane transporter activity"/>
    <property type="evidence" value="ECO:0007669"/>
    <property type="project" value="TreeGrafter"/>
</dbReference>
<protein>
    <submittedName>
        <fullName evidence="2">Cation/multidrug efflux pump</fullName>
    </submittedName>
</protein>
<dbReference type="Pfam" id="PF00873">
    <property type="entry name" value="ACR_tran"/>
    <property type="match status" value="1"/>
</dbReference>
<dbReference type="InterPro" id="IPR001036">
    <property type="entry name" value="Acrflvin-R"/>
</dbReference>
<feature type="transmembrane region" description="Helical" evidence="1">
    <location>
        <begin position="393"/>
        <end position="411"/>
    </location>
</feature>
<feature type="transmembrane region" description="Helical" evidence="1">
    <location>
        <begin position="12"/>
        <end position="33"/>
    </location>
</feature>
<dbReference type="Gene3D" id="1.20.1640.10">
    <property type="entry name" value="Multidrug efflux transporter AcrB transmembrane domain"/>
    <property type="match status" value="1"/>
</dbReference>
<evidence type="ECO:0000256" key="1">
    <source>
        <dbReference type="SAM" id="Phobius"/>
    </source>
</evidence>
<dbReference type="SUPFAM" id="SSF82866">
    <property type="entry name" value="Multidrug efflux transporter AcrB transmembrane domain"/>
    <property type="match status" value="1"/>
</dbReference>
<dbReference type="EMBL" id="ALAO01000296">
    <property type="protein sequence ID" value="EKO38089.1"/>
    <property type="molecule type" value="Genomic_DNA"/>
</dbReference>
<sequence>MVNFFIDRPVFSAVISIVITLVGAICILTLPIAQYPQIVPPTVQVSATYDGASAQVVEESVATPIEQEVNGAQDMLYMNSVSSNDGRMVLNVTFDISRDLDLATVDVQNRVALANSRLPSEVVSRGISVKKQSPDMLLVINLNSPDGSRDTLFLNNYAKINITDALARVPGVGNVAVFGERDYGMRVWLDPDKLARLGLTSSDVAQAIREQNVQAPAGQIGLPPAPPGQEFQLSVQVKGRLADPEEFADIIVRTGKGAEMVRVRDVGRVELGSQSYSAFTRLNGSPTCTIQIYQLPGANALDVVAKIRAIMAEQAGYFPPGVTYTIPYDTTKFVTASIHEVIKTLFEAVLLVLIVVYVFLQNGRATLIPMLTVPVSLVGAFAFMQVFGFSINTLTLFGLVLAIGIVVDDAIV</sequence>
<keyword evidence="1" id="KW-0812">Transmembrane</keyword>
<feature type="non-terminal residue" evidence="2">
    <location>
        <position position="412"/>
    </location>
</feature>
<dbReference type="PANTHER" id="PTHR32063:SF11">
    <property type="entry name" value="CATION OR DRUG EFFLUX SYSTEM PROTEIN"/>
    <property type="match status" value="1"/>
</dbReference>